<dbReference type="Pfam" id="PF20651">
    <property type="entry name" value="EXOC6_Sec15_N"/>
    <property type="match status" value="2"/>
</dbReference>
<dbReference type="OrthoDB" id="10267033at2759"/>
<protein>
    <submittedName>
        <fullName evidence="14">Uncharacterized protein</fullName>
    </submittedName>
</protein>
<dbReference type="Proteomes" id="UP000626092">
    <property type="component" value="Unassembled WGS sequence"/>
</dbReference>
<evidence type="ECO:0000259" key="12">
    <source>
        <dbReference type="Pfam" id="PF04091"/>
    </source>
</evidence>
<dbReference type="InterPro" id="IPR048359">
    <property type="entry name" value="EXOC6_Sec15_N"/>
</dbReference>
<keyword evidence="6" id="KW-0963">Cytoplasm</keyword>
<dbReference type="Gene3D" id="3.40.1340.10">
    <property type="entry name" value="RNA polymerase, Rpb5, N-terminal domain"/>
    <property type="match status" value="1"/>
</dbReference>
<dbReference type="Pfam" id="PF04091">
    <property type="entry name" value="Sec15_C"/>
    <property type="match status" value="1"/>
</dbReference>
<dbReference type="SUPFAM" id="SSF55287">
    <property type="entry name" value="RPB5-like RNA polymerase subunit"/>
    <property type="match status" value="2"/>
</dbReference>
<evidence type="ECO:0000256" key="5">
    <source>
        <dbReference type="ARBA" id="ARBA00022483"/>
    </source>
</evidence>
<dbReference type="EMBL" id="WJXA01000471">
    <property type="protein sequence ID" value="KAF7112554.1"/>
    <property type="molecule type" value="Genomic_DNA"/>
</dbReference>
<dbReference type="GO" id="GO:0005829">
    <property type="term" value="C:cytosol"/>
    <property type="evidence" value="ECO:0007669"/>
    <property type="project" value="UniProtKB-SubCell"/>
</dbReference>
<evidence type="ECO:0000256" key="3">
    <source>
        <dbReference type="ARBA" id="ARBA00007944"/>
    </source>
</evidence>
<evidence type="ECO:0000256" key="4">
    <source>
        <dbReference type="ARBA" id="ARBA00022448"/>
    </source>
</evidence>
<dbReference type="GO" id="GO:0055029">
    <property type="term" value="C:nuclear DNA-directed RNA polymerase complex"/>
    <property type="evidence" value="ECO:0007669"/>
    <property type="project" value="UniProtKB-ARBA"/>
</dbReference>
<dbReference type="SUPFAM" id="SSF53036">
    <property type="entry name" value="Eukaryotic RPB5 N-terminal domain"/>
    <property type="match status" value="1"/>
</dbReference>
<feature type="domain" description="Exocyst complex component EXOC6/Sec15 N-terminal" evidence="13">
    <location>
        <begin position="314"/>
        <end position="370"/>
    </location>
</feature>
<dbReference type="InterPro" id="IPR035913">
    <property type="entry name" value="RPB5-like_sf"/>
</dbReference>
<comment type="function">
    <text evidence="9">Component of the exocyst complex involved in the docking of exocytic vesicles with fusion sites on the plasma membrane during regulated or polarized secretion. Involved in polarized cell growth and organ morphogenesis. During cytokinesis, involved in cell plate initiation, cell plate maturation and formation of new primary cell wall.</text>
</comment>
<comment type="similarity">
    <text evidence="8">Belongs to the archaeal Rpo5/eukaryotic RPB5 RNA polymerase subunit family.</text>
</comment>
<feature type="domain" description="RNA polymerase Rpb5 N-terminal" evidence="11">
    <location>
        <begin position="21"/>
        <end position="101"/>
    </location>
</feature>
<dbReference type="PANTHER" id="PTHR12702:SF0">
    <property type="entry name" value="EXOCYST COMPLEX COMPONENT 6"/>
    <property type="match status" value="1"/>
</dbReference>
<dbReference type="FunFam" id="3.90.940.20:FF:000001">
    <property type="entry name" value="DNA-directed RNA polymerases I, II, and III subunit RPABC1"/>
    <property type="match status" value="2"/>
</dbReference>
<comment type="similarity">
    <text evidence="3">Belongs to the SEC15 family.</text>
</comment>
<dbReference type="Gene3D" id="1.20.58.670">
    <property type="entry name" value="Dsl1p vesicle tethering complex, Tip20p subunit, domain D"/>
    <property type="match status" value="1"/>
</dbReference>
<evidence type="ECO:0000313" key="14">
    <source>
        <dbReference type="EMBL" id="KAF7112554.1"/>
    </source>
</evidence>
<feature type="domain" description="Exocyst complex component EXOC6/Sec15 N-terminal" evidence="13">
    <location>
        <begin position="388"/>
        <end position="456"/>
    </location>
</feature>
<dbReference type="GO" id="GO:0003677">
    <property type="term" value="F:DNA binding"/>
    <property type="evidence" value="ECO:0007669"/>
    <property type="project" value="InterPro"/>
</dbReference>
<keyword evidence="15" id="KW-1185">Reference proteome</keyword>
<evidence type="ECO:0000256" key="1">
    <source>
        <dbReference type="ARBA" id="ARBA00004123"/>
    </source>
</evidence>
<evidence type="ECO:0000256" key="8">
    <source>
        <dbReference type="ARBA" id="ARBA00025765"/>
    </source>
</evidence>
<dbReference type="Gene3D" id="3.90.940.20">
    <property type="entry name" value="RPB5-like RNA polymerase subunit"/>
    <property type="match status" value="2"/>
</dbReference>
<dbReference type="FunFam" id="1.10.357.30:FF:000002">
    <property type="entry name" value="Exocyst complex component"/>
    <property type="match status" value="1"/>
</dbReference>
<dbReference type="Pfam" id="PF01191">
    <property type="entry name" value="RNA_pol_Rpb5_C"/>
    <property type="match status" value="2"/>
</dbReference>
<evidence type="ECO:0000259" key="11">
    <source>
        <dbReference type="Pfam" id="PF03871"/>
    </source>
</evidence>
<keyword evidence="7" id="KW-0175">Coiled coil</keyword>
<dbReference type="FunFam" id="1.20.58.670:FF:000002">
    <property type="entry name" value="Exocyst complex component"/>
    <property type="match status" value="1"/>
</dbReference>
<organism evidence="14 15">
    <name type="scientific">Rhododendron simsii</name>
    <name type="common">Sims's rhododendron</name>
    <dbReference type="NCBI Taxonomy" id="118357"/>
    <lineage>
        <taxon>Eukaryota</taxon>
        <taxon>Viridiplantae</taxon>
        <taxon>Streptophyta</taxon>
        <taxon>Embryophyta</taxon>
        <taxon>Tracheophyta</taxon>
        <taxon>Spermatophyta</taxon>
        <taxon>Magnoliopsida</taxon>
        <taxon>eudicotyledons</taxon>
        <taxon>Gunneridae</taxon>
        <taxon>Pentapetalae</taxon>
        <taxon>asterids</taxon>
        <taxon>Ericales</taxon>
        <taxon>Ericaceae</taxon>
        <taxon>Ericoideae</taxon>
        <taxon>Rhodoreae</taxon>
        <taxon>Rhododendron</taxon>
    </lineage>
</organism>
<evidence type="ECO:0000259" key="13">
    <source>
        <dbReference type="Pfam" id="PF20651"/>
    </source>
</evidence>
<proteinExistence type="inferred from homology"/>
<dbReference type="InterPro" id="IPR046361">
    <property type="entry name" value="EXOC6/Sec15_C"/>
</dbReference>
<dbReference type="GO" id="GO:0006886">
    <property type="term" value="P:intracellular protein transport"/>
    <property type="evidence" value="ECO:0007669"/>
    <property type="project" value="InterPro"/>
</dbReference>
<gene>
    <name evidence="14" type="ORF">RHSIM_RhsimUnG0216700</name>
</gene>
<dbReference type="GO" id="GO:0009846">
    <property type="term" value="P:pollen germination"/>
    <property type="evidence" value="ECO:0007669"/>
    <property type="project" value="UniProtKB-ARBA"/>
</dbReference>
<evidence type="ECO:0000259" key="10">
    <source>
        <dbReference type="Pfam" id="PF01191"/>
    </source>
</evidence>
<dbReference type="GO" id="GO:0003899">
    <property type="term" value="F:DNA-directed RNA polymerase activity"/>
    <property type="evidence" value="ECO:0007669"/>
    <property type="project" value="InterPro"/>
</dbReference>
<dbReference type="InterPro" id="IPR005571">
    <property type="entry name" value="RNA_pol_Rpb5_N"/>
</dbReference>
<evidence type="ECO:0000256" key="7">
    <source>
        <dbReference type="ARBA" id="ARBA00023054"/>
    </source>
</evidence>
<keyword evidence="4" id="KW-0813">Transport</keyword>
<dbReference type="GO" id="GO:0060321">
    <property type="term" value="P:acceptance of pollen"/>
    <property type="evidence" value="ECO:0007669"/>
    <property type="project" value="UniProtKB-ARBA"/>
</dbReference>
<feature type="domain" description="RNA polymerase subunit H/Rpb5 C-terminal" evidence="10">
    <location>
        <begin position="1024"/>
        <end position="1096"/>
    </location>
</feature>
<dbReference type="GO" id="GO:0006893">
    <property type="term" value="P:Golgi to plasma membrane transport"/>
    <property type="evidence" value="ECO:0007669"/>
    <property type="project" value="TreeGrafter"/>
</dbReference>
<dbReference type="InterPro" id="IPR000783">
    <property type="entry name" value="RNA_pol_subH/Rpb5_C"/>
</dbReference>
<dbReference type="PANTHER" id="PTHR12702">
    <property type="entry name" value="SEC15"/>
    <property type="match status" value="1"/>
</dbReference>
<feature type="domain" description="RNA polymerase subunit H/Rpb5 C-terminal" evidence="10">
    <location>
        <begin position="154"/>
        <end position="226"/>
    </location>
</feature>
<dbReference type="InterPro" id="IPR042045">
    <property type="entry name" value="EXOC6/Sec15_C_dom1"/>
</dbReference>
<dbReference type="Pfam" id="PF03871">
    <property type="entry name" value="RNA_pol_Rpb5_N"/>
    <property type="match status" value="1"/>
</dbReference>
<dbReference type="GO" id="GO:0006351">
    <property type="term" value="P:DNA-templated transcription"/>
    <property type="evidence" value="ECO:0007669"/>
    <property type="project" value="InterPro"/>
</dbReference>
<sequence>MDLNGEPYSRCLSSYVDEGSTESHRYYLSRRTLLEMLRDRGYSVPAAEIEMSLQDFRSIHGQTPDIERLRISASRRSDPLDKILVIFCGPGIVKVNVIRIIGTMIGNKDSLSRLILVVQNRVTNQAMKAMDLFSFKVEVFQVSFRSYEITELLVNITKHALKPKHRVLTGEEKKKLLKKFSLEEKQLPRMLQKDAISRYYGLEKGQVVKVTYSGDITESHVTYRCVWICENGRTLLLYQLCVSNVFNRCYETAVKQTMVIGTMSAKPKRRIVAENGDTTGEDLVLATLIGNGEDLGPMVKHAFETGRPETLLHQLKIVAKKKEVEIEELCKLHYEEFILAVDELRGVLVDAEELKSDLTGDNFRVQEVGYCSSSQTRGSPRILLNQEECRFYPALKTIDLIEKTYLLNIPVKALRVLIEKRIPVIKLHIEKKVTSLVNEWLVHIRSTAKEIGQTAIGYAASARQRDEDMLARQRKAEEQSCSGFGDIIYTLDVEDIDEDSILKFDLTPLYRAYHIHTCLGLQEQFREYYYKNRLLQLSSDLQISSALSFLESHQTFLAQIAGYFIVEDRVLRTAGGLLLPNQVETMWETAVAKVTVVLEEQFLQMDSASHLLLVKDYLTLLGTTLRQYGYEVSPILDTLNTSHGKYHNLLLAECRQQITDVLSNDTFEQMVMKKESDYQTNVLMFHLQGSDIMPAFPYIAPFSCMVPDCCRIVRSFIKDSVNYLSYGNQMNVFNFVRKYLDKLLIDVLNEAILNTIHSGTTGVSRAMQIAANIAVLERACDFFLQQAAQQCGIPIRSVERPHASLTAKVVLKTSRDAAYIAMLNLVNSKLDEFMALTENVNWTPDDTSPNAHDYINEVVIYLDSVMSTAQQILPLDALFKVGSGALEHISNSIVAAFLSDSVKRFSANAVMGINNDLKALESFADERFHSAGLSEIYKEGSFRGFLIEARQLLNLLLSSQPENFMNPVIREKNYNTLDYKMVATICEKFKDSPDRLFGSLSSRNTKQRVIPRIGLWQRITELLVNITKHVLKPKLHVLTDEEKKKLLKKFSLEEKQLPRMLQKDAISRYYGLEKGQVVKITYSGDTTESHVTYRCVWNNRVEVDFVFEGEKSLNLERKDIDPEIGLIQHWEERMGDLIRGADPSVTEKSGFDASRISEVKAWLSTQFDSVGKDVPEFEYTPRSIAHLHSLATISQAKTQAAAIVASDFRQKAVEYRSQAARIREILENVGLAQDSLSSNVVGSAQVLANVANLLNIRDTELSSLTQRIAFSFLVAMGDISLRKTGVEEKRAKVQKESKILLDYTRKAIARLTYLKRTLAQLEDDVAPCEAQMENWKTNLAIMVSKERQYLQQYSNYKAILNRVGYTPDISHGVLVEMAEHRKELEKKTKPILDTLRSYQDLPPDKALAALAIEDKKRQFAAAEKYLEDVLQSALDVTE</sequence>
<dbReference type="InterPro" id="IPR036710">
    <property type="entry name" value="RNA_pol_Rpb5_N_sf"/>
</dbReference>
<dbReference type="Pfam" id="PF25762">
    <property type="entry name" value="HAUS1"/>
    <property type="match status" value="1"/>
</dbReference>
<dbReference type="GO" id="GO:0090522">
    <property type="term" value="P:vesicle tethering involved in exocytosis"/>
    <property type="evidence" value="ECO:0007669"/>
    <property type="project" value="InterPro"/>
</dbReference>
<comment type="caution">
    <text evidence="14">The sequence shown here is derived from an EMBL/GenBank/DDBJ whole genome shotgun (WGS) entry which is preliminary data.</text>
</comment>
<dbReference type="GO" id="GO:0016020">
    <property type="term" value="C:membrane"/>
    <property type="evidence" value="ECO:0007669"/>
    <property type="project" value="TreeGrafter"/>
</dbReference>
<name>A0A834FTY3_RHOSS</name>
<dbReference type="GO" id="GO:0000145">
    <property type="term" value="C:exocyst"/>
    <property type="evidence" value="ECO:0007669"/>
    <property type="project" value="TreeGrafter"/>
</dbReference>
<evidence type="ECO:0000256" key="6">
    <source>
        <dbReference type="ARBA" id="ARBA00022490"/>
    </source>
</evidence>
<evidence type="ECO:0000313" key="15">
    <source>
        <dbReference type="Proteomes" id="UP000626092"/>
    </source>
</evidence>
<feature type="domain" description="Exocyst complex subunit EXOC6/Sec15 C-terminal" evidence="12">
    <location>
        <begin position="636"/>
        <end position="988"/>
    </location>
</feature>
<evidence type="ECO:0000256" key="2">
    <source>
        <dbReference type="ARBA" id="ARBA00004514"/>
    </source>
</evidence>
<reference evidence="14" key="1">
    <citation type="submission" date="2019-11" db="EMBL/GenBank/DDBJ databases">
        <authorList>
            <person name="Liu Y."/>
            <person name="Hou J."/>
            <person name="Li T.-Q."/>
            <person name="Guan C.-H."/>
            <person name="Wu X."/>
            <person name="Wu H.-Z."/>
            <person name="Ling F."/>
            <person name="Zhang R."/>
            <person name="Shi X.-G."/>
            <person name="Ren J.-P."/>
            <person name="Chen E.-F."/>
            <person name="Sun J.-M."/>
        </authorList>
    </citation>
    <scope>NUCLEOTIDE SEQUENCE</scope>
    <source>
        <strain evidence="14">Adult_tree_wgs_1</strain>
        <tissue evidence="14">Leaves</tissue>
    </source>
</reference>
<dbReference type="InterPro" id="IPR026243">
    <property type="entry name" value="HAUS1"/>
</dbReference>
<dbReference type="InterPro" id="IPR042044">
    <property type="entry name" value="EXOC6PINT-1/Sec15/Tip20_C_dom2"/>
</dbReference>
<evidence type="ECO:0000256" key="9">
    <source>
        <dbReference type="ARBA" id="ARBA00053307"/>
    </source>
</evidence>
<dbReference type="GO" id="GO:0009860">
    <property type="term" value="P:pollen tube growth"/>
    <property type="evidence" value="ECO:0007669"/>
    <property type="project" value="UniProtKB-ARBA"/>
</dbReference>
<accession>A0A834FTY3</accession>
<keyword evidence="5" id="KW-0268">Exocytosis</keyword>
<dbReference type="Gene3D" id="1.10.357.30">
    <property type="entry name" value="Exocyst complex subunit Sec15 C-terminal domain, N-terminal subdomain"/>
    <property type="match status" value="1"/>
</dbReference>
<comment type="subcellular location">
    <subcellularLocation>
        <location evidence="2">Cytoplasm</location>
        <location evidence="2">Cytosol</location>
    </subcellularLocation>
    <subcellularLocation>
        <location evidence="1">Nucleus</location>
    </subcellularLocation>
</comment>
<dbReference type="InterPro" id="IPR007225">
    <property type="entry name" value="EXOC6/Sec15"/>
</dbReference>